<feature type="domain" description="PARP catalytic" evidence="18">
    <location>
        <begin position="455"/>
        <end position="689"/>
    </location>
</feature>
<dbReference type="SUPFAM" id="SSF52113">
    <property type="entry name" value="BRCT domain"/>
    <property type="match status" value="1"/>
</dbReference>
<evidence type="ECO:0000259" key="17">
    <source>
        <dbReference type="PROSITE" id="PS50172"/>
    </source>
</evidence>
<dbReference type="PROSITE" id="PS50172">
    <property type="entry name" value="BRCT"/>
    <property type="match status" value="1"/>
</dbReference>
<dbReference type="OrthoDB" id="2017365at2759"/>
<dbReference type="GO" id="GO:0016779">
    <property type="term" value="F:nucleotidyltransferase activity"/>
    <property type="evidence" value="ECO:0007669"/>
    <property type="project" value="UniProtKB-KW"/>
</dbReference>
<feature type="region of interest" description="Disordered" evidence="16">
    <location>
        <begin position="112"/>
        <end position="151"/>
    </location>
</feature>
<evidence type="ECO:0000256" key="15">
    <source>
        <dbReference type="RuleBase" id="RU362114"/>
    </source>
</evidence>
<dbReference type="CDD" id="cd01437">
    <property type="entry name" value="parp_like"/>
    <property type="match status" value="1"/>
</dbReference>
<feature type="compositionally biased region" description="Basic and acidic residues" evidence="16">
    <location>
        <begin position="303"/>
        <end position="321"/>
    </location>
</feature>
<dbReference type="FunFam" id="3.90.228.10:FF:000002">
    <property type="entry name" value="Poly [ADP-ribose] polymerase"/>
    <property type="match status" value="1"/>
</dbReference>
<evidence type="ECO:0000256" key="5">
    <source>
        <dbReference type="ARBA" id="ARBA00022723"/>
    </source>
</evidence>
<dbReference type="InterPro" id="IPR050800">
    <property type="entry name" value="ARTD/PARP"/>
</dbReference>
<dbReference type="GO" id="GO:0070212">
    <property type="term" value="P:protein poly-ADP-ribosylation"/>
    <property type="evidence" value="ECO:0007669"/>
    <property type="project" value="TreeGrafter"/>
</dbReference>
<feature type="compositionally biased region" description="Low complexity" evidence="16">
    <location>
        <begin position="112"/>
        <end position="129"/>
    </location>
</feature>
<sequence length="689" mass="76594">MPPKRATAAPVPLFADCVFGISGSTATHTQSDILKVLVGPGSGATVPTTLTKKVTHLITNDQEVLKGSAKVQKALAQGVSLVTFDWVTDSMAQNKRLDEAPYKVSAAASAPAATAAAPTTSTDATTPAPKGVKRKAEKEEDEGDEEKETKATVEKKIKSLTVKVDKAATKGNKAIKQPRIDPYCGLNGYEVHVDSDVAWNVRLNQTEIGNNNNKFYFIQVLANQTRSSFACFARWGRVGTKGQISTEISSTLEGAQKTFESKFKDKTKNPWANRDNFTKVEGKYYLLPPDDGDSDSEDEDDDEARKEAKAAIKREKEKQHPIPESTLHPKVQDLMKLIFNQTMMANQMKELDYDADKMPLGKLAKATILRGYLVLKQIGEALSNPMPTSQAALMRLSSDFYTVIPHNFGRNAPPVISDPQTLKKKLDMLEALAEIEIAQHLIKENKKADEAMTVNPLDQKFASLKLNKLEPMDRNSERFKLIEQFTKNSHGSSHGQYGLVIDEVFDLDRDGEQDRFDSSGFSKLHNRRLLWHGSRLTNYVGILSQGLRIAPPEAPVTGYMFDKGAYFADCVSKSANYCFTTPSNNTGLMLLCEVALGDMFEIEQSDYNAKKNSEDAGKQSTKGLGLSYPDESGDVIIDNDVRIQAGKLKTQTRQGFGYRLAYNEYIVYNTSQVKMRYLIKMRFDYSRRY</sequence>
<evidence type="ECO:0000256" key="9">
    <source>
        <dbReference type="ARBA" id="ARBA00022833"/>
    </source>
</evidence>
<keyword evidence="5" id="KW-0479">Metal-binding</keyword>
<dbReference type="EC" id="2.4.2.-" evidence="15"/>
<dbReference type="InterPro" id="IPR004102">
    <property type="entry name" value="Poly(ADP-ribose)pol_reg_dom"/>
</dbReference>
<evidence type="ECO:0000256" key="4">
    <source>
        <dbReference type="ARBA" id="ARBA00022695"/>
    </source>
</evidence>
<keyword evidence="4" id="KW-0548">Nucleotidyltransferase</keyword>
<evidence type="ECO:0000256" key="7">
    <source>
        <dbReference type="ARBA" id="ARBA00022765"/>
    </source>
</evidence>
<evidence type="ECO:0000256" key="13">
    <source>
        <dbReference type="ARBA" id="ARBA00024347"/>
    </source>
</evidence>
<comment type="catalytic activity">
    <reaction evidence="14">
        <text>NAD(+) + (ADP-D-ribosyl)n-acceptor = nicotinamide + (ADP-D-ribosyl)n+1-acceptor + H(+).</text>
        <dbReference type="EC" id="2.4.2.30"/>
    </reaction>
</comment>
<evidence type="ECO:0000313" key="21">
    <source>
        <dbReference type="EMBL" id="GJJ72712.1"/>
    </source>
</evidence>
<dbReference type="PROSITE" id="PS51977">
    <property type="entry name" value="WGR"/>
    <property type="match status" value="1"/>
</dbReference>
<name>A0A9P3LW44_9FUNG</name>
<dbReference type="GO" id="GO:1990404">
    <property type="term" value="F:NAD+-protein mono-ADP-ribosyltransferase activity"/>
    <property type="evidence" value="ECO:0007669"/>
    <property type="project" value="TreeGrafter"/>
</dbReference>
<dbReference type="Gene3D" id="2.20.140.10">
    <property type="entry name" value="WGR domain"/>
    <property type="match status" value="1"/>
</dbReference>
<evidence type="ECO:0000256" key="3">
    <source>
        <dbReference type="ARBA" id="ARBA00022679"/>
    </source>
</evidence>
<dbReference type="GO" id="GO:0003950">
    <property type="term" value="F:NAD+ poly-ADP-ribosyltransferase activity"/>
    <property type="evidence" value="ECO:0007669"/>
    <property type="project" value="UniProtKB-UniRule"/>
</dbReference>
<dbReference type="GO" id="GO:0005730">
    <property type="term" value="C:nucleolus"/>
    <property type="evidence" value="ECO:0007669"/>
    <property type="project" value="TreeGrafter"/>
</dbReference>
<dbReference type="FunFam" id="1.20.142.10:FF:000001">
    <property type="entry name" value="Poly [ADP-ribose] polymerase"/>
    <property type="match status" value="1"/>
</dbReference>
<evidence type="ECO:0000256" key="2">
    <source>
        <dbReference type="ARBA" id="ARBA00022676"/>
    </source>
</evidence>
<dbReference type="Gene3D" id="3.90.228.10">
    <property type="match status" value="1"/>
</dbReference>
<keyword evidence="2 15" id="KW-0328">Glycosyltransferase</keyword>
<evidence type="ECO:0000256" key="6">
    <source>
        <dbReference type="ARBA" id="ARBA00022737"/>
    </source>
</evidence>
<dbReference type="InterPro" id="IPR008893">
    <property type="entry name" value="WGR_domain"/>
</dbReference>
<dbReference type="SUPFAM" id="SSF47587">
    <property type="entry name" value="Domain of poly(ADP-ribose) polymerase"/>
    <property type="match status" value="1"/>
</dbReference>
<dbReference type="PANTHER" id="PTHR10459">
    <property type="entry name" value="DNA LIGASE"/>
    <property type="match status" value="1"/>
</dbReference>
<dbReference type="SUPFAM" id="SSF142921">
    <property type="entry name" value="WGR domain-like"/>
    <property type="match status" value="1"/>
</dbReference>
<feature type="compositionally biased region" description="Acidic residues" evidence="16">
    <location>
        <begin position="290"/>
        <end position="302"/>
    </location>
</feature>
<dbReference type="InterPro" id="IPR036420">
    <property type="entry name" value="BRCT_dom_sf"/>
</dbReference>
<dbReference type="Pfam" id="PF00644">
    <property type="entry name" value="PARP"/>
    <property type="match status" value="1"/>
</dbReference>
<dbReference type="InterPro" id="IPR001357">
    <property type="entry name" value="BRCT_dom"/>
</dbReference>
<dbReference type="EMBL" id="BQFW01000007">
    <property type="protein sequence ID" value="GJJ72712.1"/>
    <property type="molecule type" value="Genomic_DNA"/>
</dbReference>
<dbReference type="GO" id="GO:0006302">
    <property type="term" value="P:double-strand break repair"/>
    <property type="evidence" value="ECO:0007669"/>
    <property type="project" value="TreeGrafter"/>
</dbReference>
<dbReference type="InterPro" id="IPR036616">
    <property type="entry name" value="Poly(ADP-ribose)pol_reg_dom_sf"/>
</dbReference>
<keyword evidence="22" id="KW-1185">Reference proteome</keyword>
<reference evidence="21" key="2">
    <citation type="journal article" date="2022" name="Microbiol. Resour. Announc.">
        <title>Whole-Genome Sequence of Entomortierella parvispora E1425, a Mucoromycotan Fungus Associated with Burkholderiaceae-Related Endosymbiotic Bacteria.</title>
        <authorList>
            <person name="Herlambang A."/>
            <person name="Guo Y."/>
            <person name="Takashima Y."/>
            <person name="Narisawa K."/>
            <person name="Ohta H."/>
            <person name="Nishizawa T."/>
        </authorList>
    </citation>
    <scope>NUCLEOTIDE SEQUENCE</scope>
    <source>
        <strain evidence="21">E1425</strain>
    </source>
</reference>
<dbReference type="GO" id="GO:0003677">
    <property type="term" value="F:DNA binding"/>
    <property type="evidence" value="ECO:0007669"/>
    <property type="project" value="UniProtKB-KW"/>
</dbReference>
<evidence type="ECO:0000259" key="20">
    <source>
        <dbReference type="PROSITE" id="PS51977"/>
    </source>
</evidence>
<dbReference type="AlphaFoldDB" id="A0A9P3LW44"/>
<dbReference type="PANTHER" id="PTHR10459:SF60">
    <property type="entry name" value="POLY [ADP-RIBOSE] POLYMERASE 2"/>
    <property type="match status" value="1"/>
</dbReference>
<feature type="region of interest" description="Disordered" evidence="16">
    <location>
        <begin position="285"/>
        <end position="327"/>
    </location>
</feature>
<evidence type="ECO:0000256" key="12">
    <source>
        <dbReference type="ARBA" id="ARBA00023242"/>
    </source>
</evidence>
<dbReference type="SUPFAM" id="SSF56399">
    <property type="entry name" value="ADP-ribosylation"/>
    <property type="match status" value="1"/>
</dbReference>
<dbReference type="Gene3D" id="3.40.50.10190">
    <property type="entry name" value="BRCT domain"/>
    <property type="match status" value="1"/>
</dbReference>
<keyword evidence="3 15" id="KW-0808">Transferase</keyword>
<dbReference type="GO" id="GO:0008270">
    <property type="term" value="F:zinc ion binding"/>
    <property type="evidence" value="ECO:0007669"/>
    <property type="project" value="UniProtKB-KW"/>
</dbReference>
<keyword evidence="9" id="KW-0862">Zinc</keyword>
<dbReference type="Pfam" id="PF00533">
    <property type="entry name" value="BRCT"/>
    <property type="match status" value="1"/>
</dbReference>
<evidence type="ECO:0000259" key="19">
    <source>
        <dbReference type="PROSITE" id="PS51060"/>
    </source>
</evidence>
<reference evidence="21" key="1">
    <citation type="submission" date="2021-11" db="EMBL/GenBank/DDBJ databases">
        <authorList>
            <person name="Herlambang A."/>
            <person name="Guo Y."/>
            <person name="Takashima Y."/>
            <person name="Nishizawa T."/>
        </authorList>
    </citation>
    <scope>NUCLEOTIDE SEQUENCE</scope>
    <source>
        <strain evidence="21">E1425</strain>
    </source>
</reference>
<gene>
    <name evidence="21" type="ORF">EMPS_05070</name>
</gene>
<evidence type="ECO:0000256" key="8">
    <source>
        <dbReference type="ARBA" id="ARBA00022771"/>
    </source>
</evidence>
<evidence type="ECO:0000313" key="22">
    <source>
        <dbReference type="Proteomes" id="UP000827284"/>
    </source>
</evidence>
<feature type="domain" description="PARP alpha-helical" evidence="19">
    <location>
        <begin position="324"/>
        <end position="443"/>
    </location>
</feature>
<dbReference type="Pfam" id="PF02877">
    <property type="entry name" value="PARP_reg"/>
    <property type="match status" value="1"/>
</dbReference>
<comment type="similarity">
    <text evidence="13">Belongs to the ARTD/PARP family.</text>
</comment>
<feature type="domain" description="WGR" evidence="20">
    <location>
        <begin position="188"/>
        <end position="284"/>
    </location>
</feature>
<proteinExistence type="inferred from homology"/>
<keyword evidence="6" id="KW-0677">Repeat</keyword>
<dbReference type="Pfam" id="PF05406">
    <property type="entry name" value="WGR"/>
    <property type="match status" value="1"/>
</dbReference>
<dbReference type="InterPro" id="IPR036930">
    <property type="entry name" value="WGR_dom_sf"/>
</dbReference>
<dbReference type="InterPro" id="IPR012317">
    <property type="entry name" value="Poly(ADP-ribose)pol_cat_dom"/>
</dbReference>
<evidence type="ECO:0000256" key="11">
    <source>
        <dbReference type="ARBA" id="ARBA00023125"/>
    </source>
</evidence>
<evidence type="ECO:0000256" key="16">
    <source>
        <dbReference type="SAM" id="MobiDB-lite"/>
    </source>
</evidence>
<organism evidence="21 22">
    <name type="scientific">Entomortierella parvispora</name>
    <dbReference type="NCBI Taxonomy" id="205924"/>
    <lineage>
        <taxon>Eukaryota</taxon>
        <taxon>Fungi</taxon>
        <taxon>Fungi incertae sedis</taxon>
        <taxon>Mucoromycota</taxon>
        <taxon>Mortierellomycotina</taxon>
        <taxon>Mortierellomycetes</taxon>
        <taxon>Mortierellales</taxon>
        <taxon>Mortierellaceae</taxon>
        <taxon>Entomortierella</taxon>
    </lineage>
</organism>
<evidence type="ECO:0000259" key="18">
    <source>
        <dbReference type="PROSITE" id="PS51059"/>
    </source>
</evidence>
<keyword evidence="11" id="KW-0238">DNA-binding</keyword>
<dbReference type="SMART" id="SM00773">
    <property type="entry name" value="WGR"/>
    <property type="match status" value="1"/>
</dbReference>
<keyword evidence="12" id="KW-0539">Nucleus</keyword>
<evidence type="ECO:0000256" key="14">
    <source>
        <dbReference type="ARBA" id="ARBA00033987"/>
    </source>
</evidence>
<evidence type="ECO:0000256" key="10">
    <source>
        <dbReference type="ARBA" id="ARBA00023027"/>
    </source>
</evidence>
<keyword evidence="10 15" id="KW-0520">NAD</keyword>
<keyword evidence="8" id="KW-0863">Zinc-finger</keyword>
<dbReference type="FunFam" id="2.20.140.10:FF:000001">
    <property type="entry name" value="Poly [ADP-ribose] polymerase"/>
    <property type="match status" value="1"/>
</dbReference>
<dbReference type="Proteomes" id="UP000827284">
    <property type="component" value="Unassembled WGS sequence"/>
</dbReference>
<dbReference type="PROSITE" id="PS51059">
    <property type="entry name" value="PARP_CATALYTIC"/>
    <property type="match status" value="1"/>
</dbReference>
<protein>
    <recommendedName>
        <fullName evidence="15">Poly [ADP-ribose] polymerase</fullName>
        <shortName evidence="15">PARP</shortName>
        <ecNumber evidence="15">2.4.2.-</ecNumber>
    </recommendedName>
</protein>
<accession>A0A9P3LW44</accession>
<dbReference type="PROSITE" id="PS51060">
    <property type="entry name" value="PARP_ALPHA_HD"/>
    <property type="match status" value="1"/>
</dbReference>
<evidence type="ECO:0000256" key="1">
    <source>
        <dbReference type="ARBA" id="ARBA00004123"/>
    </source>
</evidence>
<dbReference type="Gene3D" id="1.20.142.10">
    <property type="entry name" value="Poly(ADP-ribose) polymerase, regulatory domain"/>
    <property type="match status" value="1"/>
</dbReference>
<comment type="caution">
    <text evidence="21">The sequence shown here is derived from an EMBL/GenBank/DDBJ whole genome shotgun (WGS) entry which is preliminary data.</text>
</comment>
<feature type="domain" description="BRCT" evidence="17">
    <location>
        <begin position="9"/>
        <end position="104"/>
    </location>
</feature>
<comment type="subcellular location">
    <subcellularLocation>
        <location evidence="1">Nucleus</location>
    </subcellularLocation>
</comment>
<dbReference type="SMART" id="SM00292">
    <property type="entry name" value="BRCT"/>
    <property type="match status" value="1"/>
</dbReference>
<keyword evidence="7" id="KW-0013">ADP-ribosylation</keyword>